<evidence type="ECO:0000256" key="4">
    <source>
        <dbReference type="ARBA" id="ARBA00022833"/>
    </source>
</evidence>
<dbReference type="InterPro" id="IPR002328">
    <property type="entry name" value="ADH_Zn_CS"/>
</dbReference>
<dbReference type="PANTHER" id="PTHR43350:SF2">
    <property type="entry name" value="GROES-LIKE ZINC-BINDING ALCOHOL DEHYDROGENASE FAMILY PROTEIN"/>
    <property type="match status" value="1"/>
</dbReference>
<dbReference type="InterPro" id="IPR020843">
    <property type="entry name" value="ER"/>
</dbReference>
<keyword evidence="9" id="KW-1185">Reference proteome</keyword>
<feature type="domain" description="Enoyl reductase (ER)" evidence="7">
    <location>
        <begin position="12"/>
        <end position="366"/>
    </location>
</feature>
<accession>A0AAE3ZFU8</accession>
<dbReference type="InterPro" id="IPR036291">
    <property type="entry name" value="NAD(P)-bd_dom_sf"/>
</dbReference>
<evidence type="ECO:0000256" key="3">
    <source>
        <dbReference type="ARBA" id="ARBA00022723"/>
    </source>
</evidence>
<dbReference type="InterPro" id="IPR011032">
    <property type="entry name" value="GroES-like_sf"/>
</dbReference>
<dbReference type="SMART" id="SM00829">
    <property type="entry name" value="PKS_ER"/>
    <property type="match status" value="1"/>
</dbReference>
<evidence type="ECO:0000256" key="5">
    <source>
        <dbReference type="ARBA" id="ARBA00023002"/>
    </source>
</evidence>
<dbReference type="SUPFAM" id="SSF50129">
    <property type="entry name" value="GroES-like"/>
    <property type="match status" value="1"/>
</dbReference>
<dbReference type="Gene3D" id="3.40.50.720">
    <property type="entry name" value="NAD(P)-binding Rossmann-like Domain"/>
    <property type="match status" value="1"/>
</dbReference>
<evidence type="ECO:0000256" key="2">
    <source>
        <dbReference type="ARBA" id="ARBA00008072"/>
    </source>
</evidence>
<dbReference type="SUPFAM" id="SSF51735">
    <property type="entry name" value="NAD(P)-binding Rossmann-fold domains"/>
    <property type="match status" value="1"/>
</dbReference>
<protein>
    <submittedName>
        <fullName evidence="8">Aryl-alcohol dehydrogenase</fullName>
        <ecNumber evidence="8">1.1.1.90</ecNumber>
    </submittedName>
</protein>
<dbReference type="InterPro" id="IPR013149">
    <property type="entry name" value="ADH-like_C"/>
</dbReference>
<evidence type="ECO:0000256" key="1">
    <source>
        <dbReference type="ARBA" id="ARBA00001947"/>
    </source>
</evidence>
<reference evidence="8" key="1">
    <citation type="submission" date="2023-07" db="EMBL/GenBank/DDBJ databases">
        <title>Sequencing the genomes of 1000 actinobacteria strains.</title>
        <authorList>
            <person name="Klenk H.-P."/>
        </authorList>
    </citation>
    <scope>NUCLEOTIDE SEQUENCE</scope>
    <source>
        <strain evidence="8">DSM 45977</strain>
    </source>
</reference>
<sequence length="371" mass="37790">MSITATAAVLSGVGEDFELREVSLDEPRPDEVLVRMVATGLCGTDVGVQEGHIPFPLPGVLGHEGAGVVERVGATVDSVQPGDQVLLSFTSCGSCRNCRTGHPAYCETFLSRNLLGGQRADGSTTLSGPSGELHGHFFAQSSFATCALADERGVTKVDPHADLSLLAPLGCGVQTGAGAVWNSLKPEPGSVLAVFGAGAVGLSAIMAAALSGTTNIVAVDLVADRLELAHELGATATVNSRETDVAAALAEITGGRGIDYAIDSTGNTGVLHTAVHALAPLGVCAAIGAPPAGSTVEVDVNFLLNGRRVIGVTEGDSTPQIFLPALVDLIGQGRFPLQKLVRTYEFTAINEAAAAVKDGSTLKPVLTFESG</sequence>
<evidence type="ECO:0000313" key="8">
    <source>
        <dbReference type="EMBL" id="MDR7304112.1"/>
    </source>
</evidence>
<dbReference type="Pfam" id="PF08240">
    <property type="entry name" value="ADH_N"/>
    <property type="match status" value="1"/>
</dbReference>
<dbReference type="InterPro" id="IPR013154">
    <property type="entry name" value="ADH-like_N"/>
</dbReference>
<dbReference type="AlphaFoldDB" id="A0AAE3ZFU8"/>
<dbReference type="FunFam" id="3.40.50.720:FF:000003">
    <property type="entry name" value="S-(hydroxymethyl)glutathione dehydrogenase"/>
    <property type="match status" value="1"/>
</dbReference>
<dbReference type="Proteomes" id="UP001180845">
    <property type="component" value="Unassembled WGS sequence"/>
</dbReference>
<dbReference type="EMBL" id="JAVDXW010000001">
    <property type="protein sequence ID" value="MDR7304112.1"/>
    <property type="molecule type" value="Genomic_DNA"/>
</dbReference>
<dbReference type="Pfam" id="PF00107">
    <property type="entry name" value="ADH_zinc_N"/>
    <property type="match status" value="1"/>
</dbReference>
<evidence type="ECO:0000256" key="6">
    <source>
        <dbReference type="RuleBase" id="RU361277"/>
    </source>
</evidence>
<name>A0AAE3ZFU8_9ACTN</name>
<keyword evidence="3 6" id="KW-0479">Metal-binding</keyword>
<dbReference type="GO" id="GO:0018456">
    <property type="term" value="F:aryl-alcohol dehydrogenase (NAD+) activity"/>
    <property type="evidence" value="ECO:0007669"/>
    <property type="project" value="UniProtKB-EC"/>
</dbReference>
<organism evidence="8 9">
    <name type="scientific">Haloactinomyces albus</name>
    <dbReference type="NCBI Taxonomy" id="1352928"/>
    <lineage>
        <taxon>Bacteria</taxon>
        <taxon>Bacillati</taxon>
        <taxon>Actinomycetota</taxon>
        <taxon>Actinomycetes</taxon>
        <taxon>Actinopolysporales</taxon>
        <taxon>Actinopolysporaceae</taxon>
        <taxon>Haloactinomyces</taxon>
    </lineage>
</organism>
<comment type="caution">
    <text evidence="8">The sequence shown here is derived from an EMBL/GenBank/DDBJ whole genome shotgun (WGS) entry which is preliminary data.</text>
</comment>
<comment type="cofactor">
    <cofactor evidence="1 6">
        <name>Zn(2+)</name>
        <dbReference type="ChEBI" id="CHEBI:29105"/>
    </cofactor>
</comment>
<dbReference type="PROSITE" id="PS00059">
    <property type="entry name" value="ADH_ZINC"/>
    <property type="match status" value="1"/>
</dbReference>
<dbReference type="CDD" id="cd08278">
    <property type="entry name" value="benzyl_alcohol_DH"/>
    <property type="match status" value="1"/>
</dbReference>
<evidence type="ECO:0000259" key="7">
    <source>
        <dbReference type="SMART" id="SM00829"/>
    </source>
</evidence>
<gene>
    <name evidence="8" type="ORF">JOF55_004293</name>
</gene>
<dbReference type="Gene3D" id="3.90.180.10">
    <property type="entry name" value="Medium-chain alcohol dehydrogenases, catalytic domain"/>
    <property type="match status" value="1"/>
</dbReference>
<proteinExistence type="inferred from homology"/>
<comment type="similarity">
    <text evidence="2 6">Belongs to the zinc-containing alcohol dehydrogenase family.</text>
</comment>
<keyword evidence="4 6" id="KW-0862">Zinc</keyword>
<evidence type="ECO:0000313" key="9">
    <source>
        <dbReference type="Proteomes" id="UP001180845"/>
    </source>
</evidence>
<dbReference type="EC" id="1.1.1.90" evidence="8"/>
<dbReference type="GO" id="GO:0008270">
    <property type="term" value="F:zinc ion binding"/>
    <property type="evidence" value="ECO:0007669"/>
    <property type="project" value="InterPro"/>
</dbReference>
<keyword evidence="5 8" id="KW-0560">Oxidoreductase</keyword>
<dbReference type="PANTHER" id="PTHR43350">
    <property type="entry name" value="NAD-DEPENDENT ALCOHOL DEHYDROGENASE"/>
    <property type="match status" value="1"/>
</dbReference>
<dbReference type="RefSeq" id="WP_310277321.1">
    <property type="nucleotide sequence ID" value="NZ_JAVDXW010000001.1"/>
</dbReference>